<dbReference type="Gene3D" id="3.40.50.150">
    <property type="entry name" value="Vaccinia Virus protein VP39"/>
    <property type="match status" value="1"/>
</dbReference>
<feature type="compositionally biased region" description="Acidic residues" evidence="1">
    <location>
        <begin position="1"/>
        <end position="12"/>
    </location>
</feature>
<sequence length="416" mass="47049">MDEEPPQPDDLDIDHTAAPHKRQRTDSESSTSVDSIPSYQYIQEADVEQVHENGRVYGNNDYFLPCDQSEQDRLSWQHEVFVHTLKGKLTTTRITPSTKRILDLGTGPGHWAIAISQQYPHAEVVGLDLTTWDIETTEAVKGHNRVTWEINDLDVWGSPKEGLKPRFDHQNALLDPAGIKPVKPSPTSKGKETVSSASNPPFNPSVLESEPQPGWDIGEPYDFIHLRDLKGAFTYWEDVYPEIYRNLSPGGWVEVADYEVRLPGIAESGDTSDMVYSSTPRLPTVERLYKARLEASANSGRPFGSYYMHPTYLEDAGFKDVKATQVNVPVGPWAEDEDQKKLGKIFLVLVYMESLEPQCLRLLTKYGDFEKKWTVDEVHEAVEQAKKEILQLAEQAQCEGWCANFKWIVGRKSKNA</sequence>
<name>A0A1Y1YIZ9_9PLEO</name>
<dbReference type="EMBL" id="MCFA01000224">
    <property type="protein sequence ID" value="ORX97955.1"/>
    <property type="molecule type" value="Genomic_DNA"/>
</dbReference>
<evidence type="ECO:0000256" key="1">
    <source>
        <dbReference type="SAM" id="MobiDB-lite"/>
    </source>
</evidence>
<feature type="region of interest" description="Disordered" evidence="1">
    <location>
        <begin position="174"/>
        <end position="211"/>
    </location>
</feature>
<keyword evidence="3" id="KW-1185">Reference proteome</keyword>
<gene>
    <name evidence="2" type="ORF">BCR34DRAFT_158745</name>
</gene>
<feature type="compositionally biased region" description="Polar residues" evidence="1">
    <location>
        <begin position="185"/>
        <end position="200"/>
    </location>
</feature>
<dbReference type="GO" id="GO:0008168">
    <property type="term" value="F:methyltransferase activity"/>
    <property type="evidence" value="ECO:0007669"/>
    <property type="project" value="UniProtKB-KW"/>
</dbReference>
<proteinExistence type="predicted"/>
<dbReference type="PANTHER" id="PTHR43591">
    <property type="entry name" value="METHYLTRANSFERASE"/>
    <property type="match status" value="1"/>
</dbReference>
<dbReference type="AlphaFoldDB" id="A0A1Y1YIZ9"/>
<organism evidence="2 3">
    <name type="scientific">Clohesyomyces aquaticus</name>
    <dbReference type="NCBI Taxonomy" id="1231657"/>
    <lineage>
        <taxon>Eukaryota</taxon>
        <taxon>Fungi</taxon>
        <taxon>Dikarya</taxon>
        <taxon>Ascomycota</taxon>
        <taxon>Pezizomycotina</taxon>
        <taxon>Dothideomycetes</taxon>
        <taxon>Pleosporomycetidae</taxon>
        <taxon>Pleosporales</taxon>
        <taxon>Lindgomycetaceae</taxon>
        <taxon>Clohesyomyces</taxon>
    </lineage>
</organism>
<evidence type="ECO:0000313" key="3">
    <source>
        <dbReference type="Proteomes" id="UP000193144"/>
    </source>
</evidence>
<dbReference type="Proteomes" id="UP000193144">
    <property type="component" value="Unassembled WGS sequence"/>
</dbReference>
<feature type="region of interest" description="Disordered" evidence="1">
    <location>
        <begin position="1"/>
        <end position="35"/>
    </location>
</feature>
<dbReference type="Pfam" id="PF13489">
    <property type="entry name" value="Methyltransf_23"/>
    <property type="match status" value="1"/>
</dbReference>
<protein>
    <submittedName>
        <fullName evidence="2">S-adenosyl-L-methionine-dependent methyltransferase</fullName>
    </submittedName>
</protein>
<accession>A0A1Y1YIZ9</accession>
<keyword evidence="2" id="KW-0808">Transferase</keyword>
<dbReference type="PANTHER" id="PTHR43591:SF10">
    <property type="entry name" value="ABC TRANSMEMBRANE TYPE-1 DOMAIN-CONTAINING PROTEIN-RELATED"/>
    <property type="match status" value="1"/>
</dbReference>
<dbReference type="CDD" id="cd02440">
    <property type="entry name" value="AdoMet_MTases"/>
    <property type="match status" value="1"/>
</dbReference>
<keyword evidence="2" id="KW-0489">Methyltransferase</keyword>
<evidence type="ECO:0000313" key="2">
    <source>
        <dbReference type="EMBL" id="ORX97955.1"/>
    </source>
</evidence>
<comment type="caution">
    <text evidence="2">The sequence shown here is derived from an EMBL/GenBank/DDBJ whole genome shotgun (WGS) entry which is preliminary data.</text>
</comment>
<dbReference type="InterPro" id="IPR029063">
    <property type="entry name" value="SAM-dependent_MTases_sf"/>
</dbReference>
<dbReference type="SUPFAM" id="SSF53335">
    <property type="entry name" value="S-adenosyl-L-methionine-dependent methyltransferases"/>
    <property type="match status" value="1"/>
</dbReference>
<reference evidence="2 3" key="1">
    <citation type="submission" date="2016-07" db="EMBL/GenBank/DDBJ databases">
        <title>Pervasive Adenine N6-methylation of Active Genes in Fungi.</title>
        <authorList>
            <consortium name="DOE Joint Genome Institute"/>
            <person name="Mondo S.J."/>
            <person name="Dannebaum R.O."/>
            <person name="Kuo R.C."/>
            <person name="Labutti K."/>
            <person name="Haridas S."/>
            <person name="Kuo A."/>
            <person name="Salamov A."/>
            <person name="Ahrendt S.R."/>
            <person name="Lipzen A."/>
            <person name="Sullivan W."/>
            <person name="Andreopoulos W.B."/>
            <person name="Clum A."/>
            <person name="Lindquist E."/>
            <person name="Daum C."/>
            <person name="Ramamoorthy G.K."/>
            <person name="Gryganskyi A."/>
            <person name="Culley D."/>
            <person name="Magnuson J.K."/>
            <person name="James T.Y."/>
            <person name="O'Malley M.A."/>
            <person name="Stajich J.E."/>
            <person name="Spatafora J.W."/>
            <person name="Visel A."/>
            <person name="Grigoriev I.V."/>
        </authorList>
    </citation>
    <scope>NUCLEOTIDE SEQUENCE [LARGE SCALE GENOMIC DNA]</scope>
    <source>
        <strain evidence="2 3">CBS 115471</strain>
    </source>
</reference>
<dbReference type="GO" id="GO:0032259">
    <property type="term" value="P:methylation"/>
    <property type="evidence" value="ECO:0007669"/>
    <property type="project" value="UniProtKB-KW"/>
</dbReference>
<dbReference type="OrthoDB" id="2013972at2759"/>
<dbReference type="STRING" id="1231657.A0A1Y1YIZ9"/>